<dbReference type="GO" id="GO:0008961">
    <property type="term" value="F:phosphatidylglycerol-prolipoprotein diacylglyceryl transferase activity"/>
    <property type="evidence" value="ECO:0007669"/>
    <property type="project" value="InterPro"/>
</dbReference>
<dbReference type="GO" id="GO:0005886">
    <property type="term" value="C:plasma membrane"/>
    <property type="evidence" value="ECO:0007669"/>
    <property type="project" value="InterPro"/>
</dbReference>
<feature type="transmembrane region" description="Helical" evidence="1">
    <location>
        <begin position="114"/>
        <end position="134"/>
    </location>
</feature>
<evidence type="ECO:0000313" key="2">
    <source>
        <dbReference type="EMBL" id="ACL02232.1"/>
    </source>
</evidence>
<evidence type="ECO:0008006" key="4">
    <source>
        <dbReference type="Google" id="ProtNLM"/>
    </source>
</evidence>
<keyword evidence="3" id="KW-1185">Reference proteome</keyword>
<organism evidence="2 3">
    <name type="scientific">Desulfatibacillum aliphaticivorans</name>
    <dbReference type="NCBI Taxonomy" id="218208"/>
    <lineage>
        <taxon>Bacteria</taxon>
        <taxon>Pseudomonadati</taxon>
        <taxon>Thermodesulfobacteriota</taxon>
        <taxon>Desulfobacteria</taxon>
        <taxon>Desulfobacterales</taxon>
        <taxon>Desulfatibacillaceae</taxon>
        <taxon>Desulfatibacillum</taxon>
    </lineage>
</organism>
<dbReference type="HOGENOM" id="CLU_775499_0_0_7"/>
<dbReference type="AlphaFoldDB" id="B8FHE4"/>
<feature type="transmembrane region" description="Helical" evidence="1">
    <location>
        <begin position="57"/>
        <end position="78"/>
    </location>
</feature>
<dbReference type="eggNOG" id="COG0682">
    <property type="taxonomic scope" value="Bacteria"/>
</dbReference>
<keyword evidence="1" id="KW-0812">Transmembrane</keyword>
<dbReference type="InterPro" id="IPR001640">
    <property type="entry name" value="Lgt"/>
</dbReference>
<gene>
    <name evidence="2" type="ordered locus">Dalk_0526</name>
</gene>
<sequence length="352" mass="37810">MAQYADYIFVACLAAVLGAVLAWGFKTLPDASWQFVASAPKKRSADGKSWEAVNFTYYGLIIACSSAFSVTLAVFLLGAASVPVWSSLAVTLALMVVCIPSSKILARIVEKKKHTFTVGGALFIGVLTMPWIVWGLKLAAGEGSGIQVLPVCAAMAIAYGFGEGLGRLACISFGCCYGKPFSQVHPVLQKLLNGKGFVFTGETKKISYASGLDGQKVFPIQALTAVIYCASALLSTLLFLSGHFGLSLLQVLMVTQIWRFFSEMLRDDYRGEGKISVYQVMMIIAILYTALLPLVFPMGEALKPALALGWKAVWSPIVILSVQGLWAALFVYYGKSTVTGGAISFHVVKDHI</sequence>
<feature type="transmembrane region" description="Helical" evidence="1">
    <location>
        <begin position="308"/>
        <end position="333"/>
    </location>
</feature>
<feature type="transmembrane region" description="Helical" evidence="1">
    <location>
        <begin position="225"/>
        <end position="254"/>
    </location>
</feature>
<name>B8FHE4_DESAL</name>
<dbReference type="Pfam" id="PF01790">
    <property type="entry name" value="LGT"/>
    <property type="match status" value="1"/>
</dbReference>
<feature type="transmembrane region" description="Helical" evidence="1">
    <location>
        <begin position="6"/>
        <end position="25"/>
    </location>
</feature>
<keyword evidence="1" id="KW-0472">Membrane</keyword>
<dbReference type="EMBL" id="CP001322">
    <property type="protein sequence ID" value="ACL02232.1"/>
    <property type="molecule type" value="Genomic_DNA"/>
</dbReference>
<dbReference type="KEGG" id="dal:Dalk_0526"/>
<dbReference type="Proteomes" id="UP000000739">
    <property type="component" value="Chromosome"/>
</dbReference>
<proteinExistence type="predicted"/>
<keyword evidence="1" id="KW-1133">Transmembrane helix</keyword>
<reference evidence="2 3" key="1">
    <citation type="journal article" date="2012" name="Environ. Microbiol.">
        <title>The genome sequence of Desulfatibacillum alkenivorans AK-01: a blueprint for anaerobic alkane oxidation.</title>
        <authorList>
            <person name="Callaghan A.V."/>
            <person name="Morris B.E."/>
            <person name="Pereira I.A."/>
            <person name="McInerney M.J."/>
            <person name="Austin R.N."/>
            <person name="Groves J.T."/>
            <person name="Kukor J.J."/>
            <person name="Suflita J.M."/>
            <person name="Young L.Y."/>
            <person name="Zylstra G.J."/>
            <person name="Wawrik B."/>
        </authorList>
    </citation>
    <scope>NUCLEOTIDE SEQUENCE [LARGE SCALE GENOMIC DNA]</scope>
    <source>
        <strain evidence="2 3">AK-01</strain>
    </source>
</reference>
<evidence type="ECO:0000313" key="3">
    <source>
        <dbReference type="Proteomes" id="UP000000739"/>
    </source>
</evidence>
<feature type="transmembrane region" description="Helical" evidence="1">
    <location>
        <begin position="84"/>
        <end position="102"/>
    </location>
</feature>
<evidence type="ECO:0000256" key="1">
    <source>
        <dbReference type="SAM" id="Phobius"/>
    </source>
</evidence>
<dbReference type="GO" id="GO:0042158">
    <property type="term" value="P:lipoprotein biosynthetic process"/>
    <property type="evidence" value="ECO:0007669"/>
    <property type="project" value="InterPro"/>
</dbReference>
<dbReference type="RefSeq" id="WP_012609672.1">
    <property type="nucleotide sequence ID" value="NC_011768.1"/>
</dbReference>
<protein>
    <recommendedName>
        <fullName evidence="4">Prolipoprotein diacylglyceryl transferase</fullName>
    </recommendedName>
</protein>
<accession>B8FHE4</accession>
<feature type="transmembrane region" description="Helical" evidence="1">
    <location>
        <begin position="275"/>
        <end position="296"/>
    </location>
</feature>